<gene>
    <name evidence="2" type="ORF">LX32DRAFT_431578</name>
</gene>
<comment type="caution">
    <text evidence="2">The sequence shown here is derived from an EMBL/GenBank/DDBJ whole genome shotgun (WGS) entry which is preliminary data.</text>
</comment>
<keyword evidence="3" id="KW-1185">Reference proteome</keyword>
<protein>
    <submittedName>
        <fullName evidence="2">Uncharacterized protein</fullName>
    </submittedName>
</protein>
<organism evidence="2 3">
    <name type="scientific">Colletotrichum zoysiae</name>
    <dbReference type="NCBI Taxonomy" id="1216348"/>
    <lineage>
        <taxon>Eukaryota</taxon>
        <taxon>Fungi</taxon>
        <taxon>Dikarya</taxon>
        <taxon>Ascomycota</taxon>
        <taxon>Pezizomycotina</taxon>
        <taxon>Sordariomycetes</taxon>
        <taxon>Hypocreomycetidae</taxon>
        <taxon>Glomerellales</taxon>
        <taxon>Glomerellaceae</taxon>
        <taxon>Colletotrichum</taxon>
        <taxon>Colletotrichum graminicola species complex</taxon>
    </lineage>
</organism>
<feature type="region of interest" description="Disordered" evidence="1">
    <location>
        <begin position="164"/>
        <end position="193"/>
    </location>
</feature>
<evidence type="ECO:0000256" key="1">
    <source>
        <dbReference type="SAM" id="MobiDB-lite"/>
    </source>
</evidence>
<proteinExistence type="predicted"/>
<reference evidence="2" key="1">
    <citation type="submission" date="2021-06" db="EMBL/GenBank/DDBJ databases">
        <title>Comparative genomics, transcriptomics and evolutionary studies reveal genomic signatures of adaptation to plant cell wall in hemibiotrophic fungi.</title>
        <authorList>
            <consortium name="DOE Joint Genome Institute"/>
            <person name="Baroncelli R."/>
            <person name="Diaz J.F."/>
            <person name="Benocci T."/>
            <person name="Peng M."/>
            <person name="Battaglia E."/>
            <person name="Haridas S."/>
            <person name="Andreopoulos W."/>
            <person name="Labutti K."/>
            <person name="Pangilinan J."/>
            <person name="Floch G.L."/>
            <person name="Makela M.R."/>
            <person name="Henrissat B."/>
            <person name="Grigoriev I.V."/>
            <person name="Crouch J.A."/>
            <person name="De Vries R.P."/>
            <person name="Sukno S.A."/>
            <person name="Thon M.R."/>
        </authorList>
    </citation>
    <scope>NUCLEOTIDE SEQUENCE</scope>
    <source>
        <strain evidence="2">MAFF235873</strain>
    </source>
</reference>
<feature type="compositionally biased region" description="Polar residues" evidence="1">
    <location>
        <begin position="166"/>
        <end position="183"/>
    </location>
</feature>
<name>A0AAD9HF66_9PEZI</name>
<evidence type="ECO:0000313" key="2">
    <source>
        <dbReference type="EMBL" id="KAK2027728.1"/>
    </source>
</evidence>
<sequence length="216" mass="23984">MEGVAQAVFCVHRSWKVENHPLLYQEKNIERCGLHSRIHESCRFRGSASSREDVETRHGVKVGISTREALRSTQSRDNQQIYELYDQKEAHPNSSCCQRQSEAMSRNELPVLRTTSPRGLLTASHSLGGCRLCLAPHPGAAWTRQLLTSDPLTVCPLLVLQRKGATPSNKQQGNRGWSPTSQAVPRESGAKDDAGCRARYALSQAPPGPIHYQFLS</sequence>
<dbReference type="EMBL" id="MU842890">
    <property type="protein sequence ID" value="KAK2027728.1"/>
    <property type="molecule type" value="Genomic_DNA"/>
</dbReference>
<accession>A0AAD9HF66</accession>
<dbReference type="AlphaFoldDB" id="A0AAD9HF66"/>
<dbReference type="Proteomes" id="UP001232148">
    <property type="component" value="Unassembled WGS sequence"/>
</dbReference>
<evidence type="ECO:0000313" key="3">
    <source>
        <dbReference type="Proteomes" id="UP001232148"/>
    </source>
</evidence>